<keyword evidence="1" id="KW-0472">Membrane</keyword>
<sequence>MNSERNKMAHNKTVKPGDGHSLPGFRWWQLFTRSLFHLRLTGEDGVPETWSVDVRHGGDEDGEVYAQLYRDGVNRARSSLPAAFPVPGGIIEVEVSGYGLKRCHYVGYDGTERQLVPDPASAEGRRARLDRSNPALSRAVGLASAVVLVAALLMGVPQIIEQVTQFPPLAERIGAFTSPIHLSAGANIWLLLATLAASTERALRLRYNRILDGGFFGGED</sequence>
<proteinExistence type="predicted"/>
<reference evidence="2 3" key="1">
    <citation type="submission" date="2021-05" db="EMBL/GenBank/DDBJ databases">
        <title>Novel species in genus Arthrobacter.</title>
        <authorList>
            <person name="Zhang G."/>
        </authorList>
    </citation>
    <scope>NUCLEOTIDE SEQUENCE [LARGE SCALE GENOMIC DNA]</scope>
    <source>
        <strain evidence="3">zg-ZUI227</strain>
    </source>
</reference>
<dbReference type="AlphaFoldDB" id="A0A975M749"/>
<name>A0A975M749_9MICC</name>
<organism evidence="2 3">
    <name type="scientific">Arthrobacter jiangjiafuii</name>
    <dbReference type="NCBI Taxonomy" id="2817475"/>
    <lineage>
        <taxon>Bacteria</taxon>
        <taxon>Bacillati</taxon>
        <taxon>Actinomycetota</taxon>
        <taxon>Actinomycetes</taxon>
        <taxon>Micrococcales</taxon>
        <taxon>Micrococcaceae</taxon>
        <taxon>Arthrobacter</taxon>
    </lineage>
</organism>
<evidence type="ECO:0000256" key="1">
    <source>
        <dbReference type="SAM" id="Phobius"/>
    </source>
</evidence>
<gene>
    <name evidence="2" type="ORF">KKR91_06335</name>
</gene>
<keyword evidence="3" id="KW-1185">Reference proteome</keyword>
<protein>
    <submittedName>
        <fullName evidence="2">Uncharacterized protein</fullName>
    </submittedName>
</protein>
<accession>A0A975M749</accession>
<keyword evidence="1" id="KW-0812">Transmembrane</keyword>
<keyword evidence="1" id="KW-1133">Transmembrane helix</keyword>
<dbReference type="EMBL" id="CP076022">
    <property type="protein sequence ID" value="QWC11185.1"/>
    <property type="molecule type" value="Genomic_DNA"/>
</dbReference>
<feature type="transmembrane region" description="Helical" evidence="1">
    <location>
        <begin position="135"/>
        <end position="160"/>
    </location>
</feature>
<evidence type="ECO:0000313" key="3">
    <source>
        <dbReference type="Proteomes" id="UP000676885"/>
    </source>
</evidence>
<feature type="transmembrane region" description="Helical" evidence="1">
    <location>
        <begin position="180"/>
        <end position="199"/>
    </location>
</feature>
<dbReference type="Proteomes" id="UP000676885">
    <property type="component" value="Chromosome"/>
</dbReference>
<evidence type="ECO:0000313" key="2">
    <source>
        <dbReference type="EMBL" id="QWC11185.1"/>
    </source>
</evidence>
<dbReference type="KEGG" id="ajg:KKR91_06335"/>